<dbReference type="PROSITE" id="PS50283">
    <property type="entry name" value="NA_SOLUT_SYMP_3"/>
    <property type="match status" value="1"/>
</dbReference>
<dbReference type="GeneID" id="100197279"/>
<protein>
    <submittedName>
        <fullName evidence="9 10">Sodium/mannose cotransporter SLC5A10 isoform X3</fullName>
    </submittedName>
</protein>
<evidence type="ECO:0000313" key="9">
    <source>
        <dbReference type="RefSeq" id="XP_065674300.1"/>
    </source>
</evidence>
<comment type="subcellular location">
    <subcellularLocation>
        <location evidence="1">Membrane</location>
        <topology evidence="1">Multi-pass membrane protein</topology>
    </subcellularLocation>
</comment>
<feature type="transmembrane region" description="Helical" evidence="7">
    <location>
        <begin position="631"/>
        <end position="651"/>
    </location>
</feature>
<evidence type="ECO:0000256" key="7">
    <source>
        <dbReference type="SAM" id="Phobius"/>
    </source>
</evidence>
<feature type="transmembrane region" description="Helical" evidence="7">
    <location>
        <begin position="432"/>
        <end position="453"/>
    </location>
</feature>
<reference evidence="9 10" key="1">
    <citation type="submission" date="2025-05" db="UniProtKB">
        <authorList>
            <consortium name="RefSeq"/>
        </authorList>
    </citation>
    <scope>IDENTIFICATION</scope>
</reference>
<gene>
    <name evidence="9 10" type="primary">LOC100197279</name>
</gene>
<comment type="similarity">
    <text evidence="2 6">Belongs to the sodium:solute symporter (SSF) (TC 2.A.21) family.</text>
</comment>
<dbReference type="NCBIfam" id="TIGR00813">
    <property type="entry name" value="sss"/>
    <property type="match status" value="1"/>
</dbReference>
<keyword evidence="8" id="KW-1185">Reference proteome</keyword>
<dbReference type="PROSITE" id="PS00456">
    <property type="entry name" value="NA_SOLUT_SYMP_1"/>
    <property type="match status" value="1"/>
</dbReference>
<proteinExistence type="inferred from homology"/>
<dbReference type="Pfam" id="PF00474">
    <property type="entry name" value="SSF"/>
    <property type="match status" value="1"/>
</dbReference>
<feature type="transmembrane region" description="Helical" evidence="7">
    <location>
        <begin position="322"/>
        <end position="344"/>
    </location>
</feature>
<accession>A0ABM4DII2</accession>
<feature type="transmembrane region" description="Helical" evidence="7">
    <location>
        <begin position="88"/>
        <end position="105"/>
    </location>
</feature>
<evidence type="ECO:0000256" key="1">
    <source>
        <dbReference type="ARBA" id="ARBA00004141"/>
    </source>
</evidence>
<evidence type="ECO:0000256" key="6">
    <source>
        <dbReference type="RuleBase" id="RU362091"/>
    </source>
</evidence>
<dbReference type="RefSeq" id="XP_065674300.1">
    <property type="nucleotide sequence ID" value="XM_065818228.1"/>
</dbReference>
<feature type="transmembrane region" description="Helical" evidence="7">
    <location>
        <begin position="284"/>
        <end position="302"/>
    </location>
</feature>
<feature type="transmembrane region" description="Helical" evidence="7">
    <location>
        <begin position="388"/>
        <end position="411"/>
    </location>
</feature>
<evidence type="ECO:0000256" key="2">
    <source>
        <dbReference type="ARBA" id="ARBA00006434"/>
    </source>
</evidence>
<keyword evidence="3 7" id="KW-0812">Transmembrane</keyword>
<keyword evidence="4 7" id="KW-1133">Transmembrane helix</keyword>
<organism evidence="8 9">
    <name type="scientific">Hydra vulgaris</name>
    <name type="common">Hydra</name>
    <name type="synonym">Hydra attenuata</name>
    <dbReference type="NCBI Taxonomy" id="6087"/>
    <lineage>
        <taxon>Eukaryota</taxon>
        <taxon>Metazoa</taxon>
        <taxon>Cnidaria</taxon>
        <taxon>Hydrozoa</taxon>
        <taxon>Hydroidolina</taxon>
        <taxon>Anthoathecata</taxon>
        <taxon>Aplanulata</taxon>
        <taxon>Hydridae</taxon>
        <taxon>Hydra</taxon>
    </lineage>
</organism>
<dbReference type="PANTHER" id="PTHR11819:SF195">
    <property type="entry name" value="SODIUM_GLUCOSE COTRANSPORTER 4"/>
    <property type="match status" value="1"/>
</dbReference>
<dbReference type="CDD" id="cd10329">
    <property type="entry name" value="SLC5sbd_SGLT1-like"/>
    <property type="match status" value="1"/>
</dbReference>
<keyword evidence="5 7" id="KW-0472">Membrane</keyword>
<dbReference type="Proteomes" id="UP001652625">
    <property type="component" value="Chromosome 14"/>
</dbReference>
<dbReference type="PANTHER" id="PTHR11819">
    <property type="entry name" value="SOLUTE CARRIER FAMILY 5"/>
    <property type="match status" value="1"/>
</dbReference>
<evidence type="ECO:0000313" key="10">
    <source>
        <dbReference type="RefSeq" id="XP_065674301.1"/>
    </source>
</evidence>
<feature type="transmembrane region" description="Helical" evidence="7">
    <location>
        <begin position="535"/>
        <end position="556"/>
    </location>
</feature>
<name>A0ABM4DII2_HYDVU</name>
<sequence length="652" mass="72390">MEKVKLAVWDWVVVGLYFGVCLSLGIYSKFAKNKNDTAEEYFLAGRSMLWWAVGGSLYASNMGSEHFIGLAGSGAAAGIGVVAYEWHASWILLLLGFFFVPIYIRSKIYTMPEYLMHRFQSKWMRFYLTIVSLISYVTTKIAVDIYAGGIFLQNAVGINIYLSSAVLLSFTAIYTLFGGLTAVIYTDVMQCIIMVFGALALSIIGFKKVDGLKGLWKKYPLAIGKPLFANMTMTTSAAYITMASNTTTTALVVSNSTIAPFVSSCYSIDKNWNHMIRPLDDPEYPWLGLIFSLPVTGIWYWCTDQVIVQRTLGAKNLVNARLGTIIAGFLKLLPLYIMVMPGMIARVLYPDIIGCADPISCKKVCNNPYGCSNEAYPKLVLTILPQGLVGLMLAVMLAALMSSLSSAFNSSSTIFTMDIYRVLKPKSTNKELILVGRLVVVILVGVGIAWIPIVSQGHGGQLFKYLQTIQSYLAPPTCAVFLVGMLWARLTEAGALTSMVFGLLMGVIRLGMDVAFPQPHCGEIDNRPAFVKLHFMFYALIIFFSCIIIMMLTSLFTRPVPLEKLGALTWKTINKPRYYDSLQESSKDINMGVEIGASSIHTSSSQSKLTSIDDEKREIEEFEYQTKFSKWAVYSSAGSLIFALLFLWVWYR</sequence>
<dbReference type="Gene3D" id="1.20.1730.10">
    <property type="entry name" value="Sodium/glucose cotransporter"/>
    <property type="match status" value="1"/>
</dbReference>
<evidence type="ECO:0000256" key="4">
    <source>
        <dbReference type="ARBA" id="ARBA00022989"/>
    </source>
</evidence>
<evidence type="ECO:0000313" key="8">
    <source>
        <dbReference type="Proteomes" id="UP001652625"/>
    </source>
</evidence>
<feature type="transmembrane region" description="Helical" evidence="7">
    <location>
        <begin position="495"/>
        <end position="515"/>
    </location>
</feature>
<feature type="transmembrane region" description="Helical" evidence="7">
    <location>
        <begin position="465"/>
        <end position="488"/>
    </location>
</feature>
<dbReference type="RefSeq" id="XP_065674301.1">
    <property type="nucleotide sequence ID" value="XM_065818229.1"/>
</dbReference>
<dbReference type="InterPro" id="IPR001734">
    <property type="entry name" value="Na/solute_symporter"/>
</dbReference>
<feature type="transmembrane region" description="Helical" evidence="7">
    <location>
        <begin position="48"/>
        <end position="68"/>
    </location>
</feature>
<evidence type="ECO:0000256" key="3">
    <source>
        <dbReference type="ARBA" id="ARBA00022692"/>
    </source>
</evidence>
<evidence type="ECO:0000256" key="5">
    <source>
        <dbReference type="ARBA" id="ARBA00023136"/>
    </source>
</evidence>
<dbReference type="InterPro" id="IPR018212">
    <property type="entry name" value="Na/solute_symporter_CS"/>
</dbReference>
<feature type="transmembrane region" description="Helical" evidence="7">
    <location>
        <begin position="158"/>
        <end position="177"/>
    </location>
</feature>
<feature type="transmembrane region" description="Helical" evidence="7">
    <location>
        <begin position="6"/>
        <end position="27"/>
    </location>
</feature>
<dbReference type="InterPro" id="IPR038377">
    <property type="entry name" value="Na/Glc_symporter_sf"/>
</dbReference>
<feature type="transmembrane region" description="Helical" evidence="7">
    <location>
        <begin position="184"/>
        <end position="206"/>
    </location>
</feature>
<feature type="transmembrane region" description="Helical" evidence="7">
    <location>
        <begin position="126"/>
        <end position="152"/>
    </location>
</feature>